<organism evidence="1 2">
    <name type="scientific">Gimesia maris</name>
    <dbReference type="NCBI Taxonomy" id="122"/>
    <lineage>
        <taxon>Bacteria</taxon>
        <taxon>Pseudomonadati</taxon>
        <taxon>Planctomycetota</taxon>
        <taxon>Planctomycetia</taxon>
        <taxon>Planctomycetales</taxon>
        <taxon>Planctomycetaceae</taxon>
        <taxon>Gimesia</taxon>
    </lineage>
</organism>
<sequence length="74" mass="8332">MKLEHGERKKQVKPDNRIKLHLFCWRVILNVVSGGKARISLAIPVVLNRALTLRSLLPGFVVRPGKLYSGSDQI</sequence>
<accession>A0ABX5YUY8</accession>
<gene>
    <name evidence="1" type="ORF">GmarT_53100</name>
</gene>
<name>A0ABX5YUY8_9PLAN</name>
<proteinExistence type="predicted"/>
<dbReference type="EMBL" id="CP042910">
    <property type="protein sequence ID" value="QEG19410.1"/>
    <property type="molecule type" value="Genomic_DNA"/>
</dbReference>
<protein>
    <submittedName>
        <fullName evidence="1">Uncharacterized protein</fullName>
    </submittedName>
</protein>
<dbReference type="Proteomes" id="UP000322887">
    <property type="component" value="Chromosome"/>
</dbReference>
<keyword evidence="2" id="KW-1185">Reference proteome</keyword>
<evidence type="ECO:0000313" key="1">
    <source>
        <dbReference type="EMBL" id="QEG19410.1"/>
    </source>
</evidence>
<reference evidence="1 2" key="1">
    <citation type="submission" date="2019-08" db="EMBL/GenBank/DDBJ databases">
        <title>Deep-cultivation of Planctomycetes and their phenomic and genomic characterization uncovers novel biology.</title>
        <authorList>
            <person name="Wiegand S."/>
            <person name="Jogler M."/>
            <person name="Boedeker C."/>
            <person name="Pinto D."/>
            <person name="Vollmers J."/>
            <person name="Rivas-Marin E."/>
            <person name="Kohn T."/>
            <person name="Peeters S.H."/>
            <person name="Heuer A."/>
            <person name="Rast P."/>
            <person name="Oberbeckmann S."/>
            <person name="Bunk B."/>
            <person name="Jeske O."/>
            <person name="Meyerdierks A."/>
            <person name="Storesund J.E."/>
            <person name="Kallscheuer N."/>
            <person name="Luecker S."/>
            <person name="Lage O.M."/>
            <person name="Pohl T."/>
            <person name="Merkel B.J."/>
            <person name="Hornburger P."/>
            <person name="Mueller R.-W."/>
            <person name="Bruemmer F."/>
            <person name="Labrenz M."/>
            <person name="Spormann A.M."/>
            <person name="Op den Camp H."/>
            <person name="Overmann J."/>
            <person name="Amann R."/>
            <person name="Jetten M.S.M."/>
            <person name="Mascher T."/>
            <person name="Medema M.H."/>
            <person name="Devos D.P."/>
            <person name="Kaster A.-K."/>
            <person name="Ovreas L."/>
            <person name="Rohde M."/>
            <person name="Galperin M.Y."/>
            <person name="Jogler C."/>
        </authorList>
    </citation>
    <scope>NUCLEOTIDE SEQUENCE [LARGE SCALE GENOMIC DNA]</scope>
    <source>
        <strain evidence="1 2">DSM 8797</strain>
    </source>
</reference>
<evidence type="ECO:0000313" key="2">
    <source>
        <dbReference type="Proteomes" id="UP000322887"/>
    </source>
</evidence>